<dbReference type="InterPro" id="IPR010985">
    <property type="entry name" value="Ribbon_hlx_hlx"/>
</dbReference>
<keyword evidence="1" id="KW-1277">Toxin-antitoxin system</keyword>
<accession>A0A3B0YX17</accession>
<proteinExistence type="predicted"/>
<name>A0A3B0YX17_9ZZZZ</name>
<dbReference type="AlphaFoldDB" id="A0A3B0YX17"/>
<organism evidence="2">
    <name type="scientific">hydrothermal vent metagenome</name>
    <dbReference type="NCBI Taxonomy" id="652676"/>
    <lineage>
        <taxon>unclassified sequences</taxon>
        <taxon>metagenomes</taxon>
        <taxon>ecological metagenomes</taxon>
    </lineage>
</organism>
<dbReference type="PANTHER" id="PTHR35401:SF2">
    <property type="entry name" value="ABC-TYPE TRANSPORT SYSTEM"/>
    <property type="match status" value="1"/>
</dbReference>
<dbReference type="Gene3D" id="1.20.5.780">
    <property type="entry name" value="Single helix bin"/>
    <property type="match status" value="1"/>
</dbReference>
<evidence type="ECO:0000313" key="2">
    <source>
        <dbReference type="EMBL" id="VAW72926.1"/>
    </source>
</evidence>
<protein>
    <recommendedName>
        <fullName evidence="3">DUF1778 domain-containing protein</fullName>
    </recommendedName>
</protein>
<sequence>MATSRIDMRIDDAIKAAAEKAAALKGINSLTEYVVRLIEQDAREVIKEHESITVKDDIFDRFMSACEAAEAPNQKLREAAEFAKGKGF</sequence>
<dbReference type="PANTHER" id="PTHR35401">
    <property type="entry name" value="COPG FAMILY HELIX-TURN-HELIX PROTEIN-RELATED-RELATED"/>
    <property type="match status" value="1"/>
</dbReference>
<evidence type="ECO:0000256" key="1">
    <source>
        <dbReference type="ARBA" id="ARBA00022649"/>
    </source>
</evidence>
<gene>
    <name evidence="2" type="ORF">MNBD_GAMMA13-211</name>
</gene>
<dbReference type="InterPro" id="IPR014795">
    <property type="entry name" value="TacA_1-like"/>
</dbReference>
<dbReference type="Pfam" id="PF08681">
    <property type="entry name" value="TacA1"/>
    <property type="match status" value="1"/>
</dbReference>
<dbReference type="GO" id="GO:0006355">
    <property type="term" value="P:regulation of DNA-templated transcription"/>
    <property type="evidence" value="ECO:0007669"/>
    <property type="project" value="InterPro"/>
</dbReference>
<evidence type="ECO:0008006" key="3">
    <source>
        <dbReference type="Google" id="ProtNLM"/>
    </source>
</evidence>
<reference evidence="2" key="1">
    <citation type="submission" date="2018-06" db="EMBL/GenBank/DDBJ databases">
        <authorList>
            <person name="Zhirakovskaya E."/>
        </authorList>
    </citation>
    <scope>NUCLEOTIDE SEQUENCE</scope>
</reference>
<dbReference type="EMBL" id="UOFK01000023">
    <property type="protein sequence ID" value="VAW72926.1"/>
    <property type="molecule type" value="Genomic_DNA"/>
</dbReference>
<dbReference type="SUPFAM" id="SSF47598">
    <property type="entry name" value="Ribbon-helix-helix"/>
    <property type="match status" value="1"/>
</dbReference>